<evidence type="ECO:0000256" key="3">
    <source>
        <dbReference type="ARBA" id="ARBA00022741"/>
    </source>
</evidence>
<evidence type="ECO:0008006" key="9">
    <source>
        <dbReference type="Google" id="ProtNLM"/>
    </source>
</evidence>
<keyword evidence="5" id="KW-0408">Iron</keyword>
<keyword evidence="8" id="KW-1185">Reference proteome</keyword>
<name>A0A177BA98_9BILA</name>
<dbReference type="GO" id="GO:0051539">
    <property type="term" value="F:4 iron, 4 sulfur cluster binding"/>
    <property type="evidence" value="ECO:0007669"/>
    <property type="project" value="UniProtKB-KW"/>
</dbReference>
<dbReference type="InterPro" id="IPR019591">
    <property type="entry name" value="Mrp/NBP35_ATP-bd"/>
</dbReference>
<protein>
    <recommendedName>
        <fullName evidence="9">Cytosolic Fe-S cluster assembly factor NUBP2 homolog</fullName>
    </recommendedName>
</protein>
<dbReference type="GO" id="GO:0016226">
    <property type="term" value="P:iron-sulfur cluster assembly"/>
    <property type="evidence" value="ECO:0007669"/>
    <property type="project" value="InterPro"/>
</dbReference>
<dbReference type="PANTHER" id="PTHR23264:SF19">
    <property type="entry name" value="CYTOSOLIC FE-S CLUSTER ASSEMBLY FACTOR NUBP2"/>
    <property type="match status" value="1"/>
</dbReference>
<evidence type="ECO:0000256" key="1">
    <source>
        <dbReference type="ARBA" id="ARBA00022485"/>
    </source>
</evidence>
<dbReference type="SUPFAM" id="SSF52540">
    <property type="entry name" value="P-loop containing nucleoside triphosphate hydrolases"/>
    <property type="match status" value="1"/>
</dbReference>
<dbReference type="GO" id="GO:0005829">
    <property type="term" value="C:cytosol"/>
    <property type="evidence" value="ECO:0007669"/>
    <property type="project" value="TreeGrafter"/>
</dbReference>
<keyword evidence="3" id="KW-0547">Nucleotide-binding</keyword>
<dbReference type="CDD" id="cd02037">
    <property type="entry name" value="Mrp_NBP35"/>
    <property type="match status" value="1"/>
</dbReference>
<dbReference type="AlphaFoldDB" id="A0A177BA98"/>
<dbReference type="GO" id="GO:0140663">
    <property type="term" value="F:ATP-dependent FeS chaperone activity"/>
    <property type="evidence" value="ECO:0007669"/>
    <property type="project" value="InterPro"/>
</dbReference>
<sequence>MTKDDEPVGIDNIKNICLIMSGKGGVGKSTIICQLALKYQSCYYKVGVLDIDLCGPSIPRILGCESNEIIESDEGELIPTEIIHKFNDDNKFHNIKVISLAFGVNSKDDAVIWRGPKKTAMISQLLNNARWGDLDILLIDTPPGTSDEHISIMSNLATRKNLKGAILISTPQMASISQIIRQITFCHKVNCPIIGLIENMNSYKCPNCDNCTHLFAHGGVLALSKDKNIPFLGGLPLNTKLMEECESESKSSNSFILNEIDDIYENIKITIH</sequence>
<dbReference type="Pfam" id="PF10609">
    <property type="entry name" value="ParA"/>
    <property type="match status" value="1"/>
</dbReference>
<organism evidence="7 8">
    <name type="scientific">Intoshia linei</name>
    <dbReference type="NCBI Taxonomy" id="1819745"/>
    <lineage>
        <taxon>Eukaryota</taxon>
        <taxon>Metazoa</taxon>
        <taxon>Spiralia</taxon>
        <taxon>Lophotrochozoa</taxon>
        <taxon>Mesozoa</taxon>
        <taxon>Orthonectida</taxon>
        <taxon>Rhopaluridae</taxon>
        <taxon>Intoshia</taxon>
    </lineage>
</organism>
<dbReference type="GO" id="GO:0005524">
    <property type="term" value="F:ATP binding"/>
    <property type="evidence" value="ECO:0007669"/>
    <property type="project" value="UniProtKB-KW"/>
</dbReference>
<evidence type="ECO:0000256" key="4">
    <source>
        <dbReference type="ARBA" id="ARBA00022840"/>
    </source>
</evidence>
<evidence type="ECO:0000313" key="7">
    <source>
        <dbReference type="EMBL" id="OAF70364.1"/>
    </source>
</evidence>
<evidence type="ECO:0000313" key="8">
    <source>
        <dbReference type="Proteomes" id="UP000078046"/>
    </source>
</evidence>
<dbReference type="Proteomes" id="UP000078046">
    <property type="component" value="Unassembled WGS sequence"/>
</dbReference>
<dbReference type="InterPro" id="IPR027417">
    <property type="entry name" value="P-loop_NTPase"/>
</dbReference>
<comment type="caution">
    <text evidence="7">The sequence shown here is derived from an EMBL/GenBank/DDBJ whole genome shotgun (WGS) entry which is preliminary data.</text>
</comment>
<keyword evidence="2" id="KW-0479">Metal-binding</keyword>
<gene>
    <name evidence="7" type="ORF">A3Q56_01800</name>
</gene>
<evidence type="ECO:0000256" key="5">
    <source>
        <dbReference type="ARBA" id="ARBA00023004"/>
    </source>
</evidence>
<reference evidence="7 8" key="1">
    <citation type="submission" date="2016-04" db="EMBL/GenBank/DDBJ databases">
        <title>The genome of Intoshia linei affirms orthonectids as highly simplified spiralians.</title>
        <authorList>
            <person name="Mikhailov K.V."/>
            <person name="Slusarev G.S."/>
            <person name="Nikitin M.A."/>
            <person name="Logacheva M.D."/>
            <person name="Penin A."/>
            <person name="Aleoshin V."/>
            <person name="Panchin Y.V."/>
        </authorList>
    </citation>
    <scope>NUCLEOTIDE SEQUENCE [LARGE SCALE GENOMIC DNA]</scope>
    <source>
        <strain evidence="7">Intl2013</strain>
        <tissue evidence="7">Whole animal</tissue>
    </source>
</reference>
<keyword evidence="4" id="KW-0067">ATP-binding</keyword>
<dbReference type="PANTHER" id="PTHR23264">
    <property type="entry name" value="NUCLEOTIDE-BINDING PROTEIN NBP35 YEAST -RELATED"/>
    <property type="match status" value="1"/>
</dbReference>
<dbReference type="InterPro" id="IPR033756">
    <property type="entry name" value="YlxH/NBP35"/>
</dbReference>
<dbReference type="OrthoDB" id="1741334at2759"/>
<keyword evidence="1" id="KW-0004">4Fe-4S</keyword>
<evidence type="ECO:0000256" key="2">
    <source>
        <dbReference type="ARBA" id="ARBA00022723"/>
    </source>
</evidence>
<dbReference type="Gene3D" id="3.40.50.300">
    <property type="entry name" value="P-loop containing nucleotide triphosphate hydrolases"/>
    <property type="match status" value="1"/>
</dbReference>
<keyword evidence="6" id="KW-0411">Iron-sulfur</keyword>
<evidence type="ECO:0000256" key="6">
    <source>
        <dbReference type="ARBA" id="ARBA00023014"/>
    </source>
</evidence>
<accession>A0A177BA98</accession>
<dbReference type="GO" id="GO:0046872">
    <property type="term" value="F:metal ion binding"/>
    <property type="evidence" value="ECO:0007669"/>
    <property type="project" value="UniProtKB-KW"/>
</dbReference>
<proteinExistence type="inferred from homology"/>
<dbReference type="EMBL" id="LWCA01000157">
    <property type="protein sequence ID" value="OAF70364.1"/>
    <property type="molecule type" value="Genomic_DNA"/>
</dbReference>
<dbReference type="HAMAP" id="MF_02040">
    <property type="entry name" value="Mrp_NBP35"/>
    <property type="match status" value="1"/>
</dbReference>